<evidence type="ECO:0000256" key="1">
    <source>
        <dbReference type="ARBA" id="ARBA00004141"/>
    </source>
</evidence>
<dbReference type="PRINTS" id="PR01333">
    <property type="entry name" value="2POREKCHANEL"/>
</dbReference>
<protein>
    <recommendedName>
        <fullName evidence="10">Potassium channel domain-containing protein</fullName>
    </recommendedName>
</protein>
<feature type="transmembrane region" description="Helical" evidence="9">
    <location>
        <begin position="166"/>
        <end position="184"/>
    </location>
</feature>
<dbReference type="PANTHER" id="PTHR11003">
    <property type="entry name" value="POTASSIUM CHANNEL, SUBFAMILY K"/>
    <property type="match status" value="1"/>
</dbReference>
<evidence type="ECO:0000256" key="3">
    <source>
        <dbReference type="ARBA" id="ARBA00022692"/>
    </source>
</evidence>
<dbReference type="EMBL" id="CALNXI010006280">
    <property type="protein sequence ID" value="CAH3198988.1"/>
    <property type="molecule type" value="Genomic_DNA"/>
</dbReference>
<comment type="subcellular location">
    <subcellularLocation>
        <location evidence="1">Membrane</location>
        <topology evidence="1">Multi-pass membrane protein</topology>
    </subcellularLocation>
</comment>
<accession>A0ABN8T438</accession>
<feature type="transmembrane region" description="Helical" evidence="9">
    <location>
        <begin position="116"/>
        <end position="145"/>
    </location>
</feature>
<feature type="transmembrane region" description="Helical" evidence="9">
    <location>
        <begin position="12"/>
        <end position="32"/>
    </location>
</feature>
<evidence type="ECO:0000256" key="2">
    <source>
        <dbReference type="ARBA" id="ARBA00022448"/>
    </source>
</evidence>
<evidence type="ECO:0000313" key="11">
    <source>
        <dbReference type="EMBL" id="CAH3198988.1"/>
    </source>
</evidence>
<keyword evidence="6 9" id="KW-0472">Membrane</keyword>
<feature type="domain" description="Potassium channel" evidence="10">
    <location>
        <begin position="69"/>
        <end position="137"/>
    </location>
</feature>
<evidence type="ECO:0000256" key="5">
    <source>
        <dbReference type="ARBA" id="ARBA00023065"/>
    </source>
</evidence>
<sequence length="337" mass="38076">MDPLIKKAIFRALGFLLWASLSAWLAWLFVLVEYTEENDSEAKRQLLLAVYASMSTKYNMSIEEFNNYSSMVYEAMSEPKPQWNYHASLDFVLQAITTIGYGYITPQTQIGRMLCIFVSLTGIPITMLALKSIGEVIAYCVNAFVTKFEKKILKRADPKQVETKSASILFMLMVVVIVINSLFMMPLTEWGLLEGIYFWFITLTTIGFGDYVPYKSQGIKEITASNLSGFQNQTKTGNAGEVTAFIFSEIFFTLYLIFGLCVVSSVLNAIMAALEKQKCCLRCRCIPRKTKAQDVCSEESNTQERRETNITILSLESFGFRTDNAAALEKIEEGYSK</sequence>
<keyword evidence="7 8" id="KW-0407">Ion channel</keyword>
<evidence type="ECO:0000256" key="8">
    <source>
        <dbReference type="RuleBase" id="RU003857"/>
    </source>
</evidence>
<evidence type="ECO:0000313" key="12">
    <source>
        <dbReference type="Proteomes" id="UP001159427"/>
    </source>
</evidence>
<feature type="transmembrane region" description="Helical" evidence="9">
    <location>
        <begin position="252"/>
        <end position="274"/>
    </location>
</feature>
<evidence type="ECO:0000256" key="9">
    <source>
        <dbReference type="SAM" id="Phobius"/>
    </source>
</evidence>
<dbReference type="Gene3D" id="1.10.287.70">
    <property type="match status" value="1"/>
</dbReference>
<dbReference type="Pfam" id="PF07885">
    <property type="entry name" value="Ion_trans_2"/>
    <property type="match status" value="2"/>
</dbReference>
<proteinExistence type="inferred from homology"/>
<reference evidence="11 12" key="1">
    <citation type="submission" date="2022-05" db="EMBL/GenBank/DDBJ databases">
        <authorList>
            <consortium name="Genoscope - CEA"/>
            <person name="William W."/>
        </authorList>
    </citation>
    <scope>NUCLEOTIDE SEQUENCE [LARGE SCALE GENOMIC DNA]</scope>
</reference>
<feature type="domain" description="Potassium channel" evidence="10">
    <location>
        <begin position="174"/>
        <end position="275"/>
    </location>
</feature>
<name>A0ABN8T438_9CNID</name>
<comment type="similarity">
    <text evidence="8">Belongs to the two pore domain potassium channel (TC 1.A.1.8) family.</text>
</comment>
<keyword evidence="3 8" id="KW-0812">Transmembrane</keyword>
<keyword evidence="12" id="KW-1185">Reference proteome</keyword>
<evidence type="ECO:0000256" key="7">
    <source>
        <dbReference type="ARBA" id="ARBA00023303"/>
    </source>
</evidence>
<evidence type="ECO:0000259" key="10">
    <source>
        <dbReference type="Pfam" id="PF07885"/>
    </source>
</evidence>
<comment type="caution">
    <text evidence="11">The sequence shown here is derived from an EMBL/GenBank/DDBJ whole genome shotgun (WGS) entry which is preliminary data.</text>
</comment>
<dbReference type="SUPFAM" id="SSF81324">
    <property type="entry name" value="Voltage-gated potassium channels"/>
    <property type="match status" value="2"/>
</dbReference>
<evidence type="ECO:0000256" key="6">
    <source>
        <dbReference type="ARBA" id="ARBA00023136"/>
    </source>
</evidence>
<gene>
    <name evidence="11" type="ORF">PEVE_00037806</name>
</gene>
<keyword evidence="4 9" id="KW-1133">Transmembrane helix</keyword>
<keyword evidence="2 8" id="KW-0813">Transport</keyword>
<keyword evidence="5 8" id="KW-0406">Ion transport</keyword>
<organism evidence="11 12">
    <name type="scientific">Porites evermanni</name>
    <dbReference type="NCBI Taxonomy" id="104178"/>
    <lineage>
        <taxon>Eukaryota</taxon>
        <taxon>Metazoa</taxon>
        <taxon>Cnidaria</taxon>
        <taxon>Anthozoa</taxon>
        <taxon>Hexacorallia</taxon>
        <taxon>Scleractinia</taxon>
        <taxon>Fungiina</taxon>
        <taxon>Poritidae</taxon>
        <taxon>Porites</taxon>
    </lineage>
</organism>
<dbReference type="Proteomes" id="UP001159427">
    <property type="component" value="Unassembled WGS sequence"/>
</dbReference>
<dbReference type="InterPro" id="IPR003280">
    <property type="entry name" value="2pore_dom_K_chnl"/>
</dbReference>
<dbReference type="InterPro" id="IPR013099">
    <property type="entry name" value="K_chnl_dom"/>
</dbReference>
<dbReference type="PANTHER" id="PTHR11003:SF345">
    <property type="entry name" value="TWIK FAMILY OF POTASSIUM CHANNELS PROTEIN 18"/>
    <property type="match status" value="1"/>
</dbReference>
<evidence type="ECO:0000256" key="4">
    <source>
        <dbReference type="ARBA" id="ARBA00022989"/>
    </source>
</evidence>